<dbReference type="Pfam" id="PF00271">
    <property type="entry name" value="Helicase_C"/>
    <property type="match status" value="1"/>
</dbReference>
<evidence type="ECO:0000256" key="4">
    <source>
        <dbReference type="SAM" id="MobiDB-lite"/>
    </source>
</evidence>
<evidence type="ECO:0000313" key="6">
    <source>
        <dbReference type="Proteomes" id="UP000694888"/>
    </source>
</evidence>
<keyword evidence="7" id="KW-0347">Helicase</keyword>
<comment type="similarity">
    <text evidence="1">Belongs to the helicase family. RecQ subfamily.</text>
</comment>
<feature type="domain" description="Helicase C-terminal" evidence="5">
    <location>
        <begin position="1"/>
        <end position="93"/>
    </location>
</feature>
<dbReference type="InterPro" id="IPR027417">
    <property type="entry name" value="P-loop_NTPase"/>
</dbReference>
<evidence type="ECO:0000259" key="5">
    <source>
        <dbReference type="PROSITE" id="PS51194"/>
    </source>
</evidence>
<comment type="catalytic activity">
    <reaction evidence="2">
        <text>Couples ATP hydrolysis with the unwinding of duplex DNA by translocating in the 3'-5' direction.</text>
        <dbReference type="EC" id="5.6.2.4"/>
    </reaction>
</comment>
<gene>
    <name evidence="7" type="primary">LOC101860155</name>
</gene>
<protein>
    <recommendedName>
        <fullName evidence="3">DNA 3'-5' helicase</fullName>
        <ecNumber evidence="3">5.6.2.4</ecNumber>
    </recommendedName>
</protein>
<proteinExistence type="inferred from homology"/>
<dbReference type="Proteomes" id="UP000694888">
    <property type="component" value="Unplaced"/>
</dbReference>
<dbReference type="GO" id="GO:0004386">
    <property type="term" value="F:helicase activity"/>
    <property type="evidence" value="ECO:0007669"/>
    <property type="project" value="UniProtKB-KW"/>
</dbReference>
<organism evidence="6 7">
    <name type="scientific">Aplysia californica</name>
    <name type="common">California sea hare</name>
    <dbReference type="NCBI Taxonomy" id="6500"/>
    <lineage>
        <taxon>Eukaryota</taxon>
        <taxon>Metazoa</taxon>
        <taxon>Spiralia</taxon>
        <taxon>Lophotrochozoa</taxon>
        <taxon>Mollusca</taxon>
        <taxon>Gastropoda</taxon>
        <taxon>Heterobranchia</taxon>
        <taxon>Euthyneura</taxon>
        <taxon>Tectipleura</taxon>
        <taxon>Aplysiida</taxon>
        <taxon>Aplysioidea</taxon>
        <taxon>Aplysiidae</taxon>
        <taxon>Aplysia</taxon>
    </lineage>
</organism>
<dbReference type="GeneID" id="101860155"/>
<keyword evidence="7" id="KW-0067">ATP-binding</keyword>
<sequence>MSGRLRVVVATVAFGMGLDKADVRAVIHYSLARSFESYVQEIGRAGRDGSTSHCHVFLHPQNQDACELRRHTYSNSVDRVTLKKLLSAVFAPCKCVQLATGEWSTAQTAVGERGESTGPVCGGHERALPMDSTVQWLDIREEGIATLLSYLELCPESWVENLHPVYASCVLKCYGGPRQLQALAKKCPPVGVVIARQKLEGKTFSDCSQIEFMVVDICDLMGWDSGTVKRELKSLQWESGPNGFRKTGVLVEFSDLAFHFRSRGDLSDTEMDGVLDFLNGRAQRQERTELRQLDMLAEALNSVSHKNFWMCCDTADEERSNKLKKKLVDFFDTDGAEDAIGRGGDVEASSSQGARGEQRDEASLAQLRGDIRNFISIYGQEHSLTGRAIARILHGIASPCFPADVWGRVRRFWRAHLHTDFNIVLKEATNLIVAMR</sequence>
<dbReference type="InterPro" id="IPR001650">
    <property type="entry name" value="Helicase_C-like"/>
</dbReference>
<dbReference type="PROSITE" id="PS51194">
    <property type="entry name" value="HELICASE_CTER"/>
    <property type="match status" value="1"/>
</dbReference>
<dbReference type="PANTHER" id="PTHR13710:SF108">
    <property type="entry name" value="ATP-DEPENDENT DNA HELICASE Q4"/>
    <property type="match status" value="1"/>
</dbReference>
<keyword evidence="7" id="KW-0378">Hydrolase</keyword>
<reference evidence="7" key="1">
    <citation type="submission" date="2025-08" db="UniProtKB">
        <authorList>
            <consortium name="RefSeq"/>
        </authorList>
    </citation>
    <scope>IDENTIFICATION</scope>
</reference>
<evidence type="ECO:0000256" key="3">
    <source>
        <dbReference type="ARBA" id="ARBA00034808"/>
    </source>
</evidence>
<keyword evidence="6" id="KW-1185">Reference proteome</keyword>
<evidence type="ECO:0000256" key="2">
    <source>
        <dbReference type="ARBA" id="ARBA00034617"/>
    </source>
</evidence>
<dbReference type="EC" id="5.6.2.4" evidence="3"/>
<accession>A0ABM0ZW91</accession>
<dbReference type="RefSeq" id="XP_012935837.1">
    <property type="nucleotide sequence ID" value="XM_013080383.2"/>
</dbReference>
<dbReference type="Gene3D" id="3.40.50.300">
    <property type="entry name" value="P-loop containing nucleotide triphosphate hydrolases"/>
    <property type="match status" value="1"/>
</dbReference>
<feature type="region of interest" description="Disordered" evidence="4">
    <location>
        <begin position="341"/>
        <end position="360"/>
    </location>
</feature>
<name>A0ABM0ZW91_APLCA</name>
<evidence type="ECO:0000256" key="1">
    <source>
        <dbReference type="ARBA" id="ARBA00005446"/>
    </source>
</evidence>
<evidence type="ECO:0000313" key="7">
    <source>
        <dbReference type="RefSeq" id="XP_012935837.1"/>
    </source>
</evidence>
<keyword evidence="7" id="KW-0547">Nucleotide-binding</keyword>
<dbReference type="PANTHER" id="PTHR13710">
    <property type="entry name" value="DNA HELICASE RECQ FAMILY MEMBER"/>
    <property type="match status" value="1"/>
</dbReference>
<dbReference type="SUPFAM" id="SSF52540">
    <property type="entry name" value="P-loop containing nucleoside triphosphate hydrolases"/>
    <property type="match status" value="1"/>
</dbReference>